<reference evidence="2 3" key="1">
    <citation type="submission" date="2022-08" db="EMBL/GenBank/DDBJ databases">
        <title>Lysinibacillus sequencing.</title>
        <authorList>
            <person name="Dunlap C."/>
        </authorList>
    </citation>
    <scope>NUCLEOTIDE SEQUENCE [LARGE SCALE GENOMIC DNA]</scope>
    <source>
        <strain evidence="2 3">PB211</strain>
    </source>
</reference>
<dbReference type="EMBL" id="JANTOO010000010">
    <property type="protein sequence ID" value="MCS1395946.1"/>
    <property type="molecule type" value="Genomic_DNA"/>
</dbReference>
<gene>
    <name evidence="2" type="ORF">NXZ79_07815</name>
</gene>
<sequence length="715" mass="83666">MNILEQSNSEKKYWHKKFHGKIHEDILNLTNDIDWGFVHEDIIDYFEKYCIGYVWTNHLALIMLARSGYSRNSVNTVRGILGVLNVRFQSLFKELSIQTINHWNPDIHLYEYLNKKILPEHTENQRFDLLKSYNSSISSVLNWLNSKFDLCTQEIFKPFLLNRCNITHTISNQKKVLQLSQSHRKNETDAIIPHYPVIRGEAHFRWNKIHRLFTKFKELTAKVTPTTSLPLEFDYDEEQTRERLFFRIWDRPSFTIAHKDCYSRYSIDLAKNRRKTYSNENNEFFLEFVNVESLDGNKCIEGLWFEDLISESVLNQLPATGSKEQKERKKKFLLSWGYGDSDTDSIPMPFRTSVKGLLAQGDYICHAQNHTDCVLLKIETLYAAATFGLALVDLITTTGMRINEVLQISYTKDCIIVLNQPDNPNKLEKRYILRLIPKGRDQPEDYFIGKETLNNLFKVFGFLKEHYNNNHIPKVKYRATRRHLFPEEKPYFFQYNYKHFTDDSVTACMRFLLHGMVFKTPEGDNVVLKAHLLRHAFATHAVQVEKIPLDIVGSWLHQKNIEVTDYYSAPTPSQVAQRADAWLKYTATHINITEAVKRSPEELKLMYEEAKNKVGTLNKVIGGICTSHSFCPSKFQCVGCAAKVPESDKKNELLKMKEWAQKSGNDWRSMGLLPEVNRMNQVIRDCDKELHEIELMEAYKKDENYKPEVRIKPIK</sequence>
<dbReference type="RefSeq" id="WP_012291782.1">
    <property type="nucleotide sequence ID" value="NZ_JANTOO010000010.1"/>
</dbReference>
<accession>A0ABT2DM24</accession>
<keyword evidence="1" id="KW-0233">DNA recombination</keyword>
<proteinExistence type="predicted"/>
<name>A0ABT2DM24_9BACI</name>
<organism evidence="2 3">
    <name type="scientific">Lysinibacillus pinottii</name>
    <dbReference type="NCBI Taxonomy" id="2973932"/>
    <lineage>
        <taxon>Bacteria</taxon>
        <taxon>Bacillati</taxon>
        <taxon>Bacillota</taxon>
        <taxon>Bacilli</taxon>
        <taxon>Bacillales</taxon>
        <taxon>Bacillaceae</taxon>
        <taxon>Lysinibacillus</taxon>
    </lineage>
</organism>
<keyword evidence="3" id="KW-1185">Reference proteome</keyword>
<dbReference type="InterPro" id="IPR011010">
    <property type="entry name" value="DNA_brk_join_enz"/>
</dbReference>
<comment type="caution">
    <text evidence="2">The sequence shown here is derived from an EMBL/GenBank/DDBJ whole genome shotgun (WGS) entry which is preliminary data.</text>
</comment>
<evidence type="ECO:0000313" key="2">
    <source>
        <dbReference type="EMBL" id="MCS1395946.1"/>
    </source>
</evidence>
<evidence type="ECO:0000313" key="3">
    <source>
        <dbReference type="Proteomes" id="UP001525021"/>
    </source>
</evidence>
<dbReference type="SUPFAM" id="SSF56349">
    <property type="entry name" value="DNA breaking-rejoining enzymes"/>
    <property type="match status" value="1"/>
</dbReference>
<dbReference type="Gene3D" id="1.10.443.10">
    <property type="entry name" value="Intergrase catalytic core"/>
    <property type="match status" value="1"/>
</dbReference>
<evidence type="ECO:0000256" key="1">
    <source>
        <dbReference type="ARBA" id="ARBA00023172"/>
    </source>
</evidence>
<dbReference type="InterPro" id="IPR013762">
    <property type="entry name" value="Integrase-like_cat_sf"/>
</dbReference>
<protein>
    <submittedName>
        <fullName evidence="2">Site-specific integrase</fullName>
    </submittedName>
</protein>
<dbReference type="Proteomes" id="UP001525021">
    <property type="component" value="Unassembled WGS sequence"/>
</dbReference>